<dbReference type="eggNOG" id="COG5321">
    <property type="taxonomic scope" value="Bacteria"/>
</dbReference>
<dbReference type="PIRSF" id="PIRSF031796">
    <property type="entry name" value="UPC031796"/>
    <property type="match status" value="1"/>
</dbReference>
<name>A0A081B746_9HYPH</name>
<evidence type="ECO:0000313" key="1">
    <source>
        <dbReference type="EMBL" id="GAK43864.1"/>
    </source>
</evidence>
<evidence type="ECO:0000313" key="2">
    <source>
        <dbReference type="Proteomes" id="UP000028702"/>
    </source>
</evidence>
<proteinExistence type="predicted"/>
<protein>
    <submittedName>
        <fullName evidence="1">Conserved protein</fullName>
    </submittedName>
</protein>
<sequence>MSGKITQEDLDFAIVDGRQSPTAAAVQRGVCRLLIHMGFAPLTEFSLKTGRRIDVAGINAKGEIIAVEIKSSLTDFRADQKWEDYLDFCDRFFFAVPMEFPRDVLPEETGLIVADQFGAEILRDSPEDRLPAARRKAVTLLFARVAARRAHLAIDSGV</sequence>
<dbReference type="AlphaFoldDB" id="A0A081B746"/>
<organism evidence="1 2">
    <name type="scientific">Tepidicaulis marinus</name>
    <dbReference type="NCBI Taxonomy" id="1333998"/>
    <lineage>
        <taxon>Bacteria</taxon>
        <taxon>Pseudomonadati</taxon>
        <taxon>Pseudomonadota</taxon>
        <taxon>Alphaproteobacteria</taxon>
        <taxon>Hyphomicrobiales</taxon>
        <taxon>Parvibaculaceae</taxon>
        <taxon>Tepidicaulis</taxon>
    </lineage>
</organism>
<dbReference type="InterPro" id="IPR009394">
    <property type="entry name" value="MmcB-like"/>
</dbReference>
<dbReference type="EMBL" id="BBIO01000001">
    <property type="protein sequence ID" value="GAK43864.1"/>
    <property type="molecule type" value="Genomic_DNA"/>
</dbReference>
<keyword evidence="2" id="KW-1185">Reference proteome</keyword>
<reference evidence="1 2" key="1">
    <citation type="submission" date="2014-07" db="EMBL/GenBank/DDBJ databases">
        <title>Tepidicaulis marinum gen. nov., sp. nov., a novel marine bacterium denitrifying nitrate to nitrous oxide strictly under microaerobic conditions.</title>
        <authorList>
            <person name="Takeuchi M."/>
            <person name="Yamagishi T."/>
            <person name="Kamagata Y."/>
            <person name="Oshima K."/>
            <person name="Hattori M."/>
            <person name="Katayama T."/>
            <person name="Hanada S."/>
            <person name="Tamaki H."/>
            <person name="Marumo K."/>
            <person name="Maeda H."/>
            <person name="Nedachi M."/>
            <person name="Iwasaki W."/>
            <person name="Suwa Y."/>
            <person name="Sakata S."/>
        </authorList>
    </citation>
    <scope>NUCLEOTIDE SEQUENCE [LARGE SCALE GENOMIC DNA]</scope>
    <source>
        <strain evidence="1 2">MA2</strain>
    </source>
</reference>
<dbReference type="STRING" id="1333998.M2A_0363"/>
<dbReference type="Pfam" id="PF06319">
    <property type="entry name" value="MmcB-like"/>
    <property type="match status" value="1"/>
</dbReference>
<comment type="caution">
    <text evidence="1">The sequence shown here is derived from an EMBL/GenBank/DDBJ whole genome shotgun (WGS) entry which is preliminary data.</text>
</comment>
<dbReference type="RefSeq" id="WP_045442092.1">
    <property type="nucleotide sequence ID" value="NZ_BBIO01000001.1"/>
</dbReference>
<dbReference type="Proteomes" id="UP000028702">
    <property type="component" value="Unassembled WGS sequence"/>
</dbReference>
<gene>
    <name evidence="1" type="ORF">M2A_0363</name>
</gene>
<accession>A0A081B746</accession>